<organism evidence="1 2">
    <name type="scientific">Oligella urethralis</name>
    <dbReference type="NCBI Taxonomy" id="90245"/>
    <lineage>
        <taxon>Bacteria</taxon>
        <taxon>Pseudomonadati</taxon>
        <taxon>Pseudomonadota</taxon>
        <taxon>Betaproteobacteria</taxon>
        <taxon>Burkholderiales</taxon>
        <taxon>Alcaligenaceae</taxon>
        <taxon>Oligella</taxon>
    </lineage>
</organism>
<evidence type="ECO:0000313" key="1">
    <source>
        <dbReference type="EMBL" id="SPY08177.1"/>
    </source>
</evidence>
<evidence type="ECO:0008006" key="3">
    <source>
        <dbReference type="Google" id="ProtNLM"/>
    </source>
</evidence>
<protein>
    <recommendedName>
        <fullName evidence="3">Transglycosylase SLT domain-containing protein</fullName>
    </recommendedName>
</protein>
<dbReference type="EMBL" id="UATH01000001">
    <property type="protein sequence ID" value="SPY08177.1"/>
    <property type="molecule type" value="Genomic_DNA"/>
</dbReference>
<name>A0A2X1UM51_9BURK</name>
<sequence length="687" mass="72916">MKNVPSDLVAMLSAEDKRHGRPDGTLLSVMQQEIGGQLGKYLSDPTAYHYQPNAQGKRIAPHTGKVSTAFGPFGILESTARDPGYGVKPLQNKSLPEQIRFASDYLQARSRQSGSLKGGLAGYGEGAKYANQVASRVGGQQAKPNMVERIANSVFPAAHASEVGGDVTDLTKLSDEELLAALYDTYEDEEEEEPSDTIDLTKLSDEELLAMLKAEGLVEPQEAQTTQRHLRLGELGRQVGRQAALTGRYALQGLSALPEMMINPFIEVAGGKPLKMSDALDTVGYVKPESANERISEDVVGLMASTGGLAGLTGKASQMTSGATKGVMGLLSANPGQQIAGAIGSGLAGGTAREMGFGPVGQTVAALGGGLLASSATHQISKPPRQKIRNDATEALKERASRLYKLADERGITAQPSDTKNLQQEIRGLLSDNGIITSKGVLDTSYGKASGAVKLIDDFAGESMTVKQMQTVRRRLQDAAGSIDPPEKRIGTMMLAKFDDFVAPFAPELSEARSIYRRHMKASELEQLRELAANKAQSNYVQSGMDNALRKQYRGLLDNIVKNKPSARGWSKEEQDAIRRVVDGTVTINAARRVGKLAPKGVVSLIGGAGVPYMIGNSIGGPQMGTIAMAGSSGLGILGANAADFLTLRNAQLAEAIARGDYLRALPNTPYNPMGAIWGASLLDHEQ</sequence>
<evidence type="ECO:0000313" key="2">
    <source>
        <dbReference type="Proteomes" id="UP000250242"/>
    </source>
</evidence>
<dbReference type="AlphaFoldDB" id="A0A2X1UM51"/>
<accession>A0A2X1UM51</accession>
<gene>
    <name evidence="1" type="ORF">NCTC11009_01399</name>
</gene>
<dbReference type="Proteomes" id="UP000250242">
    <property type="component" value="Unassembled WGS sequence"/>
</dbReference>
<dbReference type="RefSeq" id="WP_113062587.1">
    <property type="nucleotide sequence ID" value="NZ_UATH01000001.1"/>
</dbReference>
<proteinExistence type="predicted"/>
<reference evidence="1 2" key="1">
    <citation type="submission" date="2018-06" db="EMBL/GenBank/DDBJ databases">
        <authorList>
            <consortium name="Pathogen Informatics"/>
            <person name="Doyle S."/>
        </authorList>
    </citation>
    <scope>NUCLEOTIDE SEQUENCE [LARGE SCALE GENOMIC DNA]</scope>
    <source>
        <strain evidence="1 2">NCTC11009</strain>
    </source>
</reference>